<organism evidence="1 2">
    <name type="scientific">Umezawaea endophytica</name>
    <dbReference type="NCBI Taxonomy" id="1654476"/>
    <lineage>
        <taxon>Bacteria</taxon>
        <taxon>Bacillati</taxon>
        <taxon>Actinomycetota</taxon>
        <taxon>Actinomycetes</taxon>
        <taxon>Pseudonocardiales</taxon>
        <taxon>Pseudonocardiaceae</taxon>
        <taxon>Umezawaea</taxon>
    </lineage>
</organism>
<accession>A0A9X2VRS9</accession>
<evidence type="ECO:0000313" key="2">
    <source>
        <dbReference type="Proteomes" id="UP001141259"/>
    </source>
</evidence>
<dbReference type="RefSeq" id="WP_259627170.1">
    <property type="nucleotide sequence ID" value="NZ_JANYMP010000019.1"/>
</dbReference>
<sequence>MRELPDEQWLLRHADTVVDRIGVPYWDGVAVGLKALAGGDHGEALRSLEEVVRNEPRNLHAHYYLALALLAGKRPRRHGSELVKEVGVHLRHAAELPQAAVLSALVKEDHGLHWLPCDALPAELAALITRVDPGQAAEILVHVPAPESGVWKALRSKVG</sequence>
<keyword evidence="2" id="KW-1185">Reference proteome</keyword>
<dbReference type="EMBL" id="JANYMP010000019">
    <property type="protein sequence ID" value="MCS7481690.1"/>
    <property type="molecule type" value="Genomic_DNA"/>
</dbReference>
<dbReference type="AlphaFoldDB" id="A0A9X2VRS9"/>
<name>A0A9X2VRS9_9PSEU</name>
<dbReference type="Proteomes" id="UP001141259">
    <property type="component" value="Unassembled WGS sequence"/>
</dbReference>
<protein>
    <recommendedName>
        <fullName evidence="3">Tetratricopeptide repeat protein</fullName>
    </recommendedName>
</protein>
<evidence type="ECO:0008006" key="3">
    <source>
        <dbReference type="Google" id="ProtNLM"/>
    </source>
</evidence>
<dbReference type="InterPro" id="IPR011990">
    <property type="entry name" value="TPR-like_helical_dom_sf"/>
</dbReference>
<comment type="caution">
    <text evidence="1">The sequence shown here is derived from an EMBL/GenBank/DDBJ whole genome shotgun (WGS) entry which is preliminary data.</text>
</comment>
<evidence type="ECO:0000313" key="1">
    <source>
        <dbReference type="EMBL" id="MCS7481690.1"/>
    </source>
</evidence>
<gene>
    <name evidence="1" type="ORF">NZH93_32945</name>
</gene>
<proteinExistence type="predicted"/>
<dbReference type="SUPFAM" id="SSF48452">
    <property type="entry name" value="TPR-like"/>
    <property type="match status" value="1"/>
</dbReference>
<reference evidence="1" key="1">
    <citation type="submission" date="2022-08" db="EMBL/GenBank/DDBJ databases">
        <authorList>
            <person name="Tistechok S."/>
            <person name="Samborskyy M."/>
            <person name="Roman I."/>
        </authorList>
    </citation>
    <scope>NUCLEOTIDE SEQUENCE</scope>
    <source>
        <strain evidence="1">DSM 103496</strain>
    </source>
</reference>